<dbReference type="Proteomes" id="UP000579281">
    <property type="component" value="Unassembled WGS sequence"/>
</dbReference>
<comment type="caution">
    <text evidence="7">The sequence shown here is derived from an EMBL/GenBank/DDBJ whole genome shotgun (WGS) entry which is preliminary data.</text>
</comment>
<sequence>MKKGSLYSILFMMVITAVFTFALSALHQNTIVAVQGNQLIKNQKKILYAFNIPFDDTMKTEEINTLYNTHIKESKRGDLLIYEGYIDDQLQGYATEMEGPGLWGNIHGVIAINKDLDAILGVDFLTHSETPGLGGRIDEQWFKEQFRNIPLNTTSPYVLYRPSPDGTVDAIAGATLTSKAVLDIVNDSLNQFLDTERGGK</sequence>
<dbReference type="GO" id="GO:0016491">
    <property type="term" value="F:oxidoreductase activity"/>
    <property type="evidence" value="ECO:0007669"/>
    <property type="project" value="UniProtKB-KW"/>
</dbReference>
<evidence type="ECO:0000259" key="6">
    <source>
        <dbReference type="SMART" id="SM00900"/>
    </source>
</evidence>
<keyword evidence="7" id="KW-0560">Oxidoreductase</keyword>
<keyword evidence="3" id="KW-0285">Flavoprotein</keyword>
<evidence type="ECO:0000256" key="3">
    <source>
        <dbReference type="ARBA" id="ARBA00022630"/>
    </source>
</evidence>
<evidence type="ECO:0000313" key="8">
    <source>
        <dbReference type="Proteomes" id="UP000579281"/>
    </source>
</evidence>
<dbReference type="GO" id="GO:0005886">
    <property type="term" value="C:plasma membrane"/>
    <property type="evidence" value="ECO:0007669"/>
    <property type="project" value="InterPro"/>
</dbReference>
<proteinExistence type="predicted"/>
<organism evidence="7 8">
    <name type="scientific">Anaerosolibacter carboniphilus</name>
    <dbReference type="NCBI Taxonomy" id="1417629"/>
    <lineage>
        <taxon>Bacteria</taxon>
        <taxon>Bacillati</taxon>
        <taxon>Bacillota</taxon>
        <taxon>Clostridia</taxon>
        <taxon>Peptostreptococcales</taxon>
        <taxon>Thermotaleaceae</taxon>
        <taxon>Anaerosolibacter</taxon>
    </lineage>
</organism>
<dbReference type="GO" id="GO:0010181">
    <property type="term" value="F:FMN binding"/>
    <property type="evidence" value="ECO:0007669"/>
    <property type="project" value="InterPro"/>
</dbReference>
<name>A0A841KYF4_9FIRM</name>
<dbReference type="Pfam" id="PF04205">
    <property type="entry name" value="FMN_bind"/>
    <property type="match status" value="1"/>
</dbReference>
<accession>A0A841KYF4</accession>
<dbReference type="GO" id="GO:0022900">
    <property type="term" value="P:electron transport chain"/>
    <property type="evidence" value="ECO:0007669"/>
    <property type="project" value="InterPro"/>
</dbReference>
<evidence type="ECO:0000256" key="1">
    <source>
        <dbReference type="ARBA" id="ARBA00022448"/>
    </source>
</evidence>
<keyword evidence="1" id="KW-0813">Transport</keyword>
<dbReference type="InterPro" id="IPR007329">
    <property type="entry name" value="FMN-bd"/>
</dbReference>
<keyword evidence="5" id="KW-0249">Electron transport</keyword>
<dbReference type="PANTHER" id="PTHR36118">
    <property type="entry name" value="ION-TRANSLOCATING OXIDOREDUCTASE COMPLEX SUBUNIT G"/>
    <property type="match status" value="1"/>
</dbReference>
<dbReference type="EMBL" id="JACHEN010000011">
    <property type="protein sequence ID" value="MBB6215942.1"/>
    <property type="molecule type" value="Genomic_DNA"/>
</dbReference>
<dbReference type="InterPro" id="IPR010209">
    <property type="entry name" value="Ion_transpt_RnfG/RsxG"/>
</dbReference>
<evidence type="ECO:0000256" key="4">
    <source>
        <dbReference type="ARBA" id="ARBA00022643"/>
    </source>
</evidence>
<dbReference type="EC" id="1.6.5.-" evidence="7"/>
<feature type="domain" description="FMN-binding" evidence="6">
    <location>
        <begin position="101"/>
        <end position="192"/>
    </location>
</feature>
<keyword evidence="4" id="KW-0288">FMN</keyword>
<gene>
    <name evidence="7" type="ORF">HNQ80_002033</name>
</gene>
<evidence type="ECO:0000256" key="2">
    <source>
        <dbReference type="ARBA" id="ARBA00022553"/>
    </source>
</evidence>
<evidence type="ECO:0000256" key="5">
    <source>
        <dbReference type="ARBA" id="ARBA00022982"/>
    </source>
</evidence>
<dbReference type="AlphaFoldDB" id="A0A841KYF4"/>
<reference evidence="7 8" key="1">
    <citation type="submission" date="2020-08" db="EMBL/GenBank/DDBJ databases">
        <title>Genomic Encyclopedia of Type Strains, Phase IV (KMG-IV): sequencing the most valuable type-strain genomes for metagenomic binning, comparative biology and taxonomic classification.</title>
        <authorList>
            <person name="Goeker M."/>
        </authorList>
    </citation>
    <scope>NUCLEOTIDE SEQUENCE [LARGE SCALE GENOMIC DNA]</scope>
    <source>
        <strain evidence="7 8">DSM 103526</strain>
    </source>
</reference>
<keyword evidence="2" id="KW-0597">Phosphoprotein</keyword>
<dbReference type="SMART" id="SM00900">
    <property type="entry name" value="FMN_bind"/>
    <property type="match status" value="1"/>
</dbReference>
<dbReference type="PIRSF" id="PIRSF006091">
    <property type="entry name" value="E_trnsport_RnfG"/>
    <property type="match status" value="1"/>
</dbReference>
<dbReference type="PANTHER" id="PTHR36118:SF1">
    <property type="entry name" value="ION-TRANSLOCATING OXIDOREDUCTASE COMPLEX SUBUNIT G"/>
    <property type="match status" value="1"/>
</dbReference>
<keyword evidence="8" id="KW-1185">Reference proteome</keyword>
<protein>
    <submittedName>
        <fullName evidence="7">Na+-transporting NADH:ubiquinone oxidoreductase subunit C</fullName>
        <ecNumber evidence="7">1.6.5.-</ecNumber>
    </submittedName>
</protein>
<evidence type="ECO:0000313" key="7">
    <source>
        <dbReference type="EMBL" id="MBB6215942.1"/>
    </source>
</evidence>
<dbReference type="RefSeq" id="WP_184310491.1">
    <property type="nucleotide sequence ID" value="NZ_JACHEN010000011.1"/>
</dbReference>
<keyword evidence="7" id="KW-0830">Ubiquinone</keyword>
<dbReference type="GO" id="GO:0009055">
    <property type="term" value="F:electron transfer activity"/>
    <property type="evidence" value="ECO:0007669"/>
    <property type="project" value="InterPro"/>
</dbReference>